<sequence length="301" mass="33077">MDDTMTAEALYRQYKPLLFSLAYRMLGSVMDAEDTVHEAFIALNRAVPEHVRSQKSYLCKIVANRCLDRLKSASKQREIYVGPWLPEPIVEDLEADADPVRSYLRKESVSTAYMLLLQQLSAVERVVFLLREALQYEYEEIGEIVGKSATNCRQICHRAKRGLESKTAETDVTHLRAQSGALVEQFVKALTSGDIAALLQVLSADAVLYSDGGGKVTAAVRPILGAERISQFLAGLLAKVPDGFSFKLAEVNGLAGIVTYVHGQPSSVFSFHAANGCITSVYIVVNPDKLEHVPLTTNDGR</sequence>
<accession>A0A329MSP8</accession>
<dbReference type="GO" id="GO:0006352">
    <property type="term" value="P:DNA-templated transcription initiation"/>
    <property type="evidence" value="ECO:0007669"/>
    <property type="project" value="InterPro"/>
</dbReference>
<dbReference type="GO" id="GO:0016987">
    <property type="term" value="F:sigma factor activity"/>
    <property type="evidence" value="ECO:0007669"/>
    <property type="project" value="InterPro"/>
</dbReference>
<evidence type="ECO:0000313" key="5">
    <source>
        <dbReference type="Proteomes" id="UP000250369"/>
    </source>
</evidence>
<dbReference type="NCBIfam" id="NF007214">
    <property type="entry name" value="PRK09636.1"/>
    <property type="match status" value="1"/>
</dbReference>
<reference evidence="4 5" key="1">
    <citation type="journal article" date="2009" name="Int. J. Syst. Evol. Microbiol.">
        <title>Paenibacillus contaminans sp. nov., isolated from a contaminated laboratory plate.</title>
        <authorList>
            <person name="Chou J.H."/>
            <person name="Lee J.H."/>
            <person name="Lin M.C."/>
            <person name="Chang P.S."/>
            <person name="Arun A.B."/>
            <person name="Young C.C."/>
            <person name="Chen W.M."/>
        </authorList>
    </citation>
    <scope>NUCLEOTIDE SEQUENCE [LARGE SCALE GENOMIC DNA]</scope>
    <source>
        <strain evidence="4 5">CKOBP-6</strain>
    </source>
</reference>
<dbReference type="Gene3D" id="1.10.1740.10">
    <property type="match status" value="1"/>
</dbReference>
<protein>
    <submittedName>
        <fullName evidence="4">RNA polymerase sigma factor SigJ</fullName>
    </submittedName>
</protein>
<feature type="domain" description="RNA polymerase sigma factor 70 region 4 type 2" evidence="3">
    <location>
        <begin position="112"/>
        <end position="161"/>
    </location>
</feature>
<comment type="subunit">
    <text evidence="1">Interacts transiently with the RNA polymerase catalytic core formed by RpoA, RpoB, RpoC and RpoZ (2 alpha, 1 beta, 1 beta' and 1 omega subunit) to form the RNA polymerase holoenzyme that can initiate transcription.</text>
</comment>
<dbReference type="Pfam" id="PF04542">
    <property type="entry name" value="Sigma70_r2"/>
    <property type="match status" value="1"/>
</dbReference>
<dbReference type="SUPFAM" id="SSF54427">
    <property type="entry name" value="NTF2-like"/>
    <property type="match status" value="1"/>
</dbReference>
<dbReference type="PANTHER" id="PTHR30173:SF36">
    <property type="entry name" value="ECF RNA POLYMERASE SIGMA FACTOR SIGJ"/>
    <property type="match status" value="1"/>
</dbReference>
<dbReference type="EMBL" id="QMFB01000002">
    <property type="protein sequence ID" value="RAV22582.1"/>
    <property type="molecule type" value="Genomic_DNA"/>
</dbReference>
<evidence type="ECO:0000259" key="2">
    <source>
        <dbReference type="Pfam" id="PF04542"/>
    </source>
</evidence>
<dbReference type="InterPro" id="IPR036388">
    <property type="entry name" value="WH-like_DNA-bd_sf"/>
</dbReference>
<keyword evidence="5" id="KW-1185">Reference proteome</keyword>
<dbReference type="InterPro" id="IPR014284">
    <property type="entry name" value="RNA_pol_sigma-70_dom"/>
</dbReference>
<dbReference type="SUPFAM" id="SSF88659">
    <property type="entry name" value="Sigma3 and sigma4 domains of RNA polymerase sigma factors"/>
    <property type="match status" value="1"/>
</dbReference>
<proteinExistence type="predicted"/>
<dbReference type="SUPFAM" id="SSF88946">
    <property type="entry name" value="Sigma2 domain of RNA polymerase sigma factors"/>
    <property type="match status" value="1"/>
</dbReference>
<feature type="domain" description="RNA polymerase sigma-70 region 2" evidence="2">
    <location>
        <begin position="10"/>
        <end position="75"/>
    </location>
</feature>
<dbReference type="Pfam" id="PF08281">
    <property type="entry name" value="Sigma70_r4_2"/>
    <property type="match status" value="1"/>
</dbReference>
<evidence type="ECO:0000313" key="4">
    <source>
        <dbReference type="EMBL" id="RAV22582.1"/>
    </source>
</evidence>
<dbReference type="Proteomes" id="UP000250369">
    <property type="component" value="Unassembled WGS sequence"/>
</dbReference>
<dbReference type="GO" id="GO:0003677">
    <property type="term" value="F:DNA binding"/>
    <property type="evidence" value="ECO:0007669"/>
    <property type="project" value="InterPro"/>
</dbReference>
<dbReference type="AlphaFoldDB" id="A0A329MSP8"/>
<dbReference type="InterPro" id="IPR052704">
    <property type="entry name" value="ECF_Sigma-70_Domain"/>
</dbReference>
<comment type="caution">
    <text evidence="4">The sequence shown here is derived from an EMBL/GenBank/DDBJ whole genome shotgun (WGS) entry which is preliminary data.</text>
</comment>
<name>A0A329MSP8_9BACL</name>
<gene>
    <name evidence="4" type="ORF">DQG23_06525</name>
</gene>
<dbReference type="OrthoDB" id="3211555at2"/>
<dbReference type="Gene3D" id="1.10.10.10">
    <property type="entry name" value="Winged helix-like DNA-binding domain superfamily/Winged helix DNA-binding domain"/>
    <property type="match status" value="1"/>
</dbReference>
<dbReference type="NCBIfam" id="TIGR02957">
    <property type="entry name" value="SigX4"/>
    <property type="match status" value="1"/>
</dbReference>
<dbReference type="RefSeq" id="WP_113029988.1">
    <property type="nucleotide sequence ID" value="NZ_QMFB01000002.1"/>
</dbReference>
<dbReference type="PANTHER" id="PTHR30173">
    <property type="entry name" value="SIGMA 19 FACTOR"/>
    <property type="match status" value="1"/>
</dbReference>
<dbReference type="InterPro" id="IPR007627">
    <property type="entry name" value="RNA_pol_sigma70_r2"/>
</dbReference>
<dbReference type="InterPro" id="IPR013324">
    <property type="entry name" value="RNA_pol_sigma_r3/r4-like"/>
</dbReference>
<dbReference type="NCBIfam" id="TIGR02937">
    <property type="entry name" value="sigma70-ECF"/>
    <property type="match status" value="1"/>
</dbReference>
<dbReference type="InterPro" id="IPR013325">
    <property type="entry name" value="RNA_pol_sigma_r2"/>
</dbReference>
<dbReference type="Gene3D" id="3.10.450.50">
    <property type="match status" value="1"/>
</dbReference>
<evidence type="ECO:0000259" key="3">
    <source>
        <dbReference type="Pfam" id="PF08281"/>
    </source>
</evidence>
<organism evidence="4 5">
    <name type="scientific">Paenibacillus contaminans</name>
    <dbReference type="NCBI Taxonomy" id="450362"/>
    <lineage>
        <taxon>Bacteria</taxon>
        <taxon>Bacillati</taxon>
        <taxon>Bacillota</taxon>
        <taxon>Bacilli</taxon>
        <taxon>Bacillales</taxon>
        <taxon>Paenibacillaceae</taxon>
        <taxon>Paenibacillus</taxon>
    </lineage>
</organism>
<dbReference type="InterPro" id="IPR013249">
    <property type="entry name" value="RNA_pol_sigma70_r4_t2"/>
</dbReference>
<dbReference type="InterPro" id="IPR014303">
    <property type="entry name" value="RNA_pol_sigma-70_ECF"/>
</dbReference>
<dbReference type="InterPro" id="IPR032710">
    <property type="entry name" value="NTF2-like_dom_sf"/>
</dbReference>
<evidence type="ECO:0000256" key="1">
    <source>
        <dbReference type="ARBA" id="ARBA00011344"/>
    </source>
</evidence>